<keyword evidence="4" id="KW-0808">Transferase</keyword>
<dbReference type="eggNOG" id="COG0388">
    <property type="taxonomic scope" value="Bacteria"/>
</dbReference>
<dbReference type="PANTHER" id="PTHR23088">
    <property type="entry name" value="NITRILASE-RELATED"/>
    <property type="match status" value="1"/>
</dbReference>
<dbReference type="InterPro" id="IPR045254">
    <property type="entry name" value="Nit1/2_C-N_Hydrolase"/>
</dbReference>
<keyword evidence="4" id="KW-0012">Acyltransferase</keyword>
<dbReference type="GO" id="GO:0016811">
    <property type="term" value="F:hydrolase activity, acting on carbon-nitrogen (but not peptide) bonds, in linear amides"/>
    <property type="evidence" value="ECO:0007669"/>
    <property type="project" value="InterPro"/>
</dbReference>
<protein>
    <submittedName>
        <fullName evidence="4">Nitrilase/cyanide hydratase and apolipoprotein N-acyltransferase</fullName>
    </submittedName>
</protein>
<proteinExistence type="inferred from homology"/>
<dbReference type="PROSITE" id="PS01227">
    <property type="entry name" value="UPF0012"/>
    <property type="match status" value="1"/>
</dbReference>
<dbReference type="AlphaFoldDB" id="K2M7Y7"/>
<feature type="domain" description="CN hydrolase" evidence="3">
    <location>
        <begin position="1"/>
        <end position="251"/>
    </location>
</feature>
<accession>K2M7Y7</accession>
<dbReference type="Gene3D" id="3.60.110.10">
    <property type="entry name" value="Carbon-nitrogen hydrolase"/>
    <property type="match status" value="1"/>
</dbReference>
<evidence type="ECO:0000313" key="5">
    <source>
        <dbReference type="Proteomes" id="UP000006786"/>
    </source>
</evidence>
<dbReference type="PATRIC" id="fig|391937.3.peg.2674"/>
<organism evidence="4 5">
    <name type="scientific">Nitratireductor pacificus pht-3B</name>
    <dbReference type="NCBI Taxonomy" id="391937"/>
    <lineage>
        <taxon>Bacteria</taxon>
        <taxon>Pseudomonadati</taxon>
        <taxon>Pseudomonadota</taxon>
        <taxon>Alphaproteobacteria</taxon>
        <taxon>Hyphomicrobiales</taxon>
        <taxon>Phyllobacteriaceae</taxon>
        <taxon>Nitratireductor</taxon>
    </lineage>
</organism>
<dbReference type="InterPro" id="IPR001110">
    <property type="entry name" value="UPF0012_CS"/>
</dbReference>
<dbReference type="PROSITE" id="PS50263">
    <property type="entry name" value="CN_HYDROLASE"/>
    <property type="match status" value="1"/>
</dbReference>
<evidence type="ECO:0000256" key="1">
    <source>
        <dbReference type="ARBA" id="ARBA00010613"/>
    </source>
</evidence>
<dbReference type="GO" id="GO:0016746">
    <property type="term" value="F:acyltransferase activity"/>
    <property type="evidence" value="ECO:0007669"/>
    <property type="project" value="UniProtKB-KW"/>
</dbReference>
<dbReference type="OrthoDB" id="9811121at2"/>
<keyword evidence="2" id="KW-0378">Hydrolase</keyword>
<dbReference type="RefSeq" id="WP_008597443.1">
    <property type="nucleotide sequence ID" value="NZ_AMRM01000014.1"/>
</dbReference>
<keyword evidence="4" id="KW-0449">Lipoprotein</keyword>
<evidence type="ECO:0000313" key="4">
    <source>
        <dbReference type="EMBL" id="EKF18321.1"/>
    </source>
</evidence>
<dbReference type="STRING" id="391937.NA2_13030"/>
<evidence type="ECO:0000256" key="2">
    <source>
        <dbReference type="ARBA" id="ARBA00022801"/>
    </source>
</evidence>
<dbReference type="PANTHER" id="PTHR23088:SF27">
    <property type="entry name" value="DEAMINATED GLUTATHIONE AMIDASE"/>
    <property type="match status" value="1"/>
</dbReference>
<comment type="caution">
    <text evidence="4">The sequence shown here is derived from an EMBL/GenBank/DDBJ whole genome shotgun (WGS) entry which is preliminary data.</text>
</comment>
<name>K2M7Y7_9HYPH</name>
<dbReference type="CDD" id="cd07572">
    <property type="entry name" value="nit"/>
    <property type="match status" value="1"/>
</dbReference>
<dbReference type="EMBL" id="AMRM01000014">
    <property type="protein sequence ID" value="EKF18321.1"/>
    <property type="molecule type" value="Genomic_DNA"/>
</dbReference>
<dbReference type="Proteomes" id="UP000006786">
    <property type="component" value="Unassembled WGS sequence"/>
</dbReference>
<evidence type="ECO:0000259" key="3">
    <source>
        <dbReference type="PROSITE" id="PS50263"/>
    </source>
</evidence>
<reference evidence="4 5" key="1">
    <citation type="journal article" date="2012" name="J. Bacteriol.">
        <title>Genome Sequence of Nitratireductor pacificus Type Strain pht-3B.</title>
        <authorList>
            <person name="Lai Q."/>
            <person name="Li G."/>
            <person name="Shao Z."/>
        </authorList>
    </citation>
    <scope>NUCLEOTIDE SEQUENCE [LARGE SCALE GENOMIC DNA]</scope>
    <source>
        <strain evidence="5">pht-3B</strain>
    </source>
</reference>
<dbReference type="SUPFAM" id="SSF56317">
    <property type="entry name" value="Carbon-nitrogen hydrolase"/>
    <property type="match status" value="1"/>
</dbReference>
<dbReference type="Pfam" id="PF00795">
    <property type="entry name" value="CN_hydrolase"/>
    <property type="match status" value="1"/>
</dbReference>
<dbReference type="InterPro" id="IPR003010">
    <property type="entry name" value="C-N_Hydrolase"/>
</dbReference>
<sequence length="272" mass="29719">MKATLIQMNAGADPSANIATAHRLIEQAVVQERPDLIVLPECFTSFGGTAETQMAAAEPCPGGAGYEMLAGMARQHGVFIHGGSLTELKDGRRHNTSFVFDRAGREVAAYRKMHLFSITAPDGTVYDEGRVYTAGDDVVTYDMDGVLVGCAICYDMRFPELFRALIEKGAEVIVIPAAFTLQTGKEHWEPLLRARAIETQCYVLAPGQEGRYEEDGETLYTYGHSLIVDPWGGVIARRPLGEGLVSARLERDAIARARRLIPLASHRRLPAA</sequence>
<comment type="similarity">
    <text evidence="1">Belongs to the carbon-nitrogen hydrolase superfamily. NIT1/NIT2 family.</text>
</comment>
<gene>
    <name evidence="4" type="ORF">NA2_13030</name>
</gene>
<keyword evidence="5" id="KW-1185">Reference proteome</keyword>
<dbReference type="InterPro" id="IPR036526">
    <property type="entry name" value="C-N_Hydrolase_sf"/>
</dbReference>